<keyword evidence="7" id="KW-0805">Transcription regulation</keyword>
<keyword evidence="5 11" id="KW-0863">Zinc-finger</keyword>
<evidence type="ECO:0000256" key="10">
    <source>
        <dbReference type="ARBA" id="ARBA00023242"/>
    </source>
</evidence>
<dbReference type="SUPFAM" id="SSF109640">
    <property type="entry name" value="KRAB domain (Kruppel-associated box)"/>
    <property type="match status" value="1"/>
</dbReference>
<reference evidence="14" key="1">
    <citation type="submission" date="2025-08" db="UniProtKB">
        <authorList>
            <consortium name="Ensembl"/>
        </authorList>
    </citation>
    <scope>IDENTIFICATION</scope>
</reference>
<evidence type="ECO:0000256" key="8">
    <source>
        <dbReference type="ARBA" id="ARBA00023125"/>
    </source>
</evidence>
<feature type="domain" description="C2H2-type" evidence="12">
    <location>
        <begin position="172"/>
        <end position="199"/>
    </location>
</feature>
<evidence type="ECO:0000256" key="3">
    <source>
        <dbReference type="ARBA" id="ARBA00022723"/>
    </source>
</evidence>
<dbReference type="FunFam" id="3.30.160.60:FF:000034">
    <property type="entry name" value="zinc finger protein 25"/>
    <property type="match status" value="1"/>
</dbReference>
<dbReference type="GO" id="GO:0000981">
    <property type="term" value="F:DNA-binding transcription factor activity, RNA polymerase II-specific"/>
    <property type="evidence" value="ECO:0007669"/>
    <property type="project" value="TreeGrafter"/>
</dbReference>
<evidence type="ECO:0000259" key="13">
    <source>
        <dbReference type="PROSITE" id="PS50805"/>
    </source>
</evidence>
<feature type="domain" description="C2H2-type" evidence="12">
    <location>
        <begin position="200"/>
        <end position="227"/>
    </location>
</feature>
<keyword evidence="15" id="KW-1185">Reference proteome</keyword>
<keyword evidence="9" id="KW-0804">Transcription</keyword>
<keyword evidence="3" id="KW-0479">Metal-binding</keyword>
<dbReference type="Gene3D" id="6.10.140.140">
    <property type="match status" value="1"/>
</dbReference>
<dbReference type="CDD" id="cd07765">
    <property type="entry name" value="KRAB_A-box"/>
    <property type="match status" value="1"/>
</dbReference>
<evidence type="ECO:0000313" key="14">
    <source>
        <dbReference type="Ensembl" id="ENSSBOP00000017977.1"/>
    </source>
</evidence>
<evidence type="ECO:0000256" key="2">
    <source>
        <dbReference type="ARBA" id="ARBA00006991"/>
    </source>
</evidence>
<dbReference type="SUPFAM" id="SSF57667">
    <property type="entry name" value="beta-beta-alpha zinc fingers"/>
    <property type="match status" value="3"/>
</dbReference>
<comment type="similarity">
    <text evidence="2">Belongs to the krueppel C2H2-type zinc-finger protein family.</text>
</comment>
<dbReference type="InterPro" id="IPR050752">
    <property type="entry name" value="C2H2-ZF_domain"/>
</dbReference>
<proteinExistence type="inferred from homology"/>
<dbReference type="OMA" id="NVKSHEM"/>
<dbReference type="PANTHER" id="PTHR24384">
    <property type="entry name" value="FINGER PUTATIVE TRANSCRIPTION FACTOR FAMILY-RELATED"/>
    <property type="match status" value="1"/>
</dbReference>
<dbReference type="GeneTree" id="ENSGT00940000153236"/>
<evidence type="ECO:0000256" key="5">
    <source>
        <dbReference type="ARBA" id="ARBA00022771"/>
    </source>
</evidence>
<evidence type="ECO:0000313" key="15">
    <source>
        <dbReference type="Proteomes" id="UP000233220"/>
    </source>
</evidence>
<evidence type="ECO:0000259" key="12">
    <source>
        <dbReference type="PROSITE" id="PS50157"/>
    </source>
</evidence>
<feature type="domain" description="C2H2-type" evidence="12">
    <location>
        <begin position="228"/>
        <end position="255"/>
    </location>
</feature>
<dbReference type="FunFam" id="3.30.160.60:FF:000524">
    <property type="entry name" value="Zinc finger protein 155"/>
    <property type="match status" value="1"/>
</dbReference>
<evidence type="ECO:0000256" key="1">
    <source>
        <dbReference type="ARBA" id="ARBA00004123"/>
    </source>
</evidence>
<reference evidence="14" key="2">
    <citation type="submission" date="2025-09" db="UniProtKB">
        <authorList>
            <consortium name="Ensembl"/>
        </authorList>
    </citation>
    <scope>IDENTIFICATION</scope>
</reference>
<dbReference type="InterPro" id="IPR036051">
    <property type="entry name" value="KRAB_dom_sf"/>
</dbReference>
<dbReference type="GO" id="GO:0000122">
    <property type="term" value="P:negative regulation of transcription by RNA polymerase II"/>
    <property type="evidence" value="ECO:0007669"/>
    <property type="project" value="UniProtKB-ARBA"/>
</dbReference>
<evidence type="ECO:0000256" key="7">
    <source>
        <dbReference type="ARBA" id="ARBA00023015"/>
    </source>
</evidence>
<sequence>MEPLEFRDVAIEFSLEEWNCLDTAQRNLYRDVMLENYRNLVFLGIVVSNPDLITCLEQEKSLNVKSHEMIATSPVTCSHFTQDLWSEQGIKDSFQKMILRRYEKCEHDNLQLNNGCQCVDECHMQKAVYNGLNQSLTSTQRTIFQCDKYVKIFYKFSNAKRHKIRHIGKKFFIYIQCGKAINQSLTITTHKKIHTEEKPYECEECGKASNWSSHLTRRKKIHTGEKSYRCEECGKAFTSSSNLAKHKKIHTGEKPYRCEDCGKAFTRSATLTTHKKVHTGEKPYRCENCGKAFTSSSNLIAHKKIHTGEKPY</sequence>
<feature type="domain" description="KRAB" evidence="13">
    <location>
        <begin position="4"/>
        <end position="74"/>
    </location>
</feature>
<protein>
    <submittedName>
        <fullName evidence="14">Uncharacterized protein</fullName>
    </submittedName>
</protein>
<dbReference type="InterPro" id="IPR013087">
    <property type="entry name" value="Znf_C2H2_type"/>
</dbReference>
<dbReference type="FunFam" id="3.30.160.60:FF:001747">
    <property type="match status" value="1"/>
</dbReference>
<keyword evidence="8" id="KW-0238">DNA-binding</keyword>
<dbReference type="InterPro" id="IPR036236">
    <property type="entry name" value="Znf_C2H2_sf"/>
</dbReference>
<feature type="domain" description="C2H2-type" evidence="12">
    <location>
        <begin position="284"/>
        <end position="311"/>
    </location>
</feature>
<feature type="domain" description="C2H2-type" evidence="12">
    <location>
        <begin position="256"/>
        <end position="283"/>
    </location>
</feature>
<dbReference type="Ensembl" id="ENSSBOT00000034792.1">
    <property type="protein sequence ID" value="ENSSBOP00000017977.1"/>
    <property type="gene ID" value="ENSSBOG00000025625.1"/>
</dbReference>
<dbReference type="PROSITE" id="PS50805">
    <property type="entry name" value="KRAB"/>
    <property type="match status" value="1"/>
</dbReference>
<dbReference type="Pfam" id="PF01352">
    <property type="entry name" value="KRAB"/>
    <property type="match status" value="1"/>
</dbReference>
<dbReference type="Gene3D" id="3.30.160.60">
    <property type="entry name" value="Classic Zinc Finger"/>
    <property type="match status" value="5"/>
</dbReference>
<name>A0A2K6TEA6_SAIBB</name>
<dbReference type="FunFam" id="3.30.160.60:FF:001882">
    <property type="entry name" value="Zinc finger protein 473"/>
    <property type="match status" value="1"/>
</dbReference>
<comment type="subcellular location">
    <subcellularLocation>
        <location evidence="1">Nucleus</location>
    </subcellularLocation>
</comment>
<keyword evidence="6" id="KW-0862">Zinc</keyword>
<accession>A0A2K6TEA6</accession>
<dbReference type="PANTHER" id="PTHR24384:SF180">
    <property type="entry name" value="ZINC FINGER PROTEIN 506"/>
    <property type="match status" value="1"/>
</dbReference>
<dbReference type="InterPro" id="IPR001909">
    <property type="entry name" value="KRAB"/>
</dbReference>
<dbReference type="AlphaFoldDB" id="A0A2K6TEA6"/>
<dbReference type="PROSITE" id="PS00028">
    <property type="entry name" value="ZINC_FINGER_C2H2_1"/>
    <property type="match status" value="3"/>
</dbReference>
<evidence type="ECO:0000256" key="11">
    <source>
        <dbReference type="PROSITE-ProRule" id="PRU00042"/>
    </source>
</evidence>
<dbReference type="GO" id="GO:0008270">
    <property type="term" value="F:zinc ion binding"/>
    <property type="evidence" value="ECO:0007669"/>
    <property type="project" value="UniProtKB-KW"/>
</dbReference>
<evidence type="ECO:0000256" key="4">
    <source>
        <dbReference type="ARBA" id="ARBA00022737"/>
    </source>
</evidence>
<dbReference type="Pfam" id="PF00096">
    <property type="entry name" value="zf-C2H2"/>
    <property type="match status" value="3"/>
</dbReference>
<dbReference type="SMART" id="SM00355">
    <property type="entry name" value="ZnF_C2H2"/>
    <property type="match status" value="5"/>
</dbReference>
<organism evidence="14 15">
    <name type="scientific">Saimiri boliviensis boliviensis</name>
    <name type="common">Bolivian squirrel monkey</name>
    <dbReference type="NCBI Taxonomy" id="39432"/>
    <lineage>
        <taxon>Eukaryota</taxon>
        <taxon>Metazoa</taxon>
        <taxon>Chordata</taxon>
        <taxon>Craniata</taxon>
        <taxon>Vertebrata</taxon>
        <taxon>Euteleostomi</taxon>
        <taxon>Mammalia</taxon>
        <taxon>Eutheria</taxon>
        <taxon>Euarchontoglires</taxon>
        <taxon>Primates</taxon>
        <taxon>Haplorrhini</taxon>
        <taxon>Platyrrhini</taxon>
        <taxon>Cebidae</taxon>
        <taxon>Saimiriinae</taxon>
        <taxon>Saimiri</taxon>
    </lineage>
</organism>
<dbReference type="GO" id="GO:0005634">
    <property type="term" value="C:nucleus"/>
    <property type="evidence" value="ECO:0007669"/>
    <property type="project" value="UniProtKB-SubCell"/>
</dbReference>
<keyword evidence="10" id="KW-0539">Nucleus</keyword>
<dbReference type="SMART" id="SM00349">
    <property type="entry name" value="KRAB"/>
    <property type="match status" value="1"/>
</dbReference>
<dbReference type="PROSITE" id="PS50157">
    <property type="entry name" value="ZINC_FINGER_C2H2_2"/>
    <property type="match status" value="5"/>
</dbReference>
<evidence type="ECO:0000256" key="9">
    <source>
        <dbReference type="ARBA" id="ARBA00023163"/>
    </source>
</evidence>
<keyword evidence="4" id="KW-0677">Repeat</keyword>
<dbReference type="GO" id="GO:0000978">
    <property type="term" value="F:RNA polymerase II cis-regulatory region sequence-specific DNA binding"/>
    <property type="evidence" value="ECO:0007669"/>
    <property type="project" value="TreeGrafter"/>
</dbReference>
<evidence type="ECO:0000256" key="6">
    <source>
        <dbReference type="ARBA" id="ARBA00022833"/>
    </source>
</evidence>
<dbReference type="Proteomes" id="UP000233220">
    <property type="component" value="Unplaced"/>
</dbReference>